<accession>A0ABV0UKJ7</accession>
<evidence type="ECO:0000313" key="2">
    <source>
        <dbReference type="Proteomes" id="UP001482620"/>
    </source>
</evidence>
<gene>
    <name evidence="1" type="ORF">ILYODFUR_025491</name>
</gene>
<organism evidence="1 2">
    <name type="scientific">Ilyodon furcidens</name>
    <name type="common">goldbreast splitfin</name>
    <dbReference type="NCBI Taxonomy" id="33524"/>
    <lineage>
        <taxon>Eukaryota</taxon>
        <taxon>Metazoa</taxon>
        <taxon>Chordata</taxon>
        <taxon>Craniata</taxon>
        <taxon>Vertebrata</taxon>
        <taxon>Euteleostomi</taxon>
        <taxon>Actinopterygii</taxon>
        <taxon>Neopterygii</taxon>
        <taxon>Teleostei</taxon>
        <taxon>Neoteleostei</taxon>
        <taxon>Acanthomorphata</taxon>
        <taxon>Ovalentaria</taxon>
        <taxon>Atherinomorphae</taxon>
        <taxon>Cyprinodontiformes</taxon>
        <taxon>Goodeidae</taxon>
        <taxon>Ilyodon</taxon>
    </lineage>
</organism>
<evidence type="ECO:0000313" key="1">
    <source>
        <dbReference type="EMBL" id="MEQ2245234.1"/>
    </source>
</evidence>
<protein>
    <submittedName>
        <fullName evidence="1">Uncharacterized protein</fullName>
    </submittedName>
</protein>
<reference evidence="1 2" key="1">
    <citation type="submission" date="2021-06" db="EMBL/GenBank/DDBJ databases">
        <authorList>
            <person name="Palmer J.M."/>
        </authorList>
    </citation>
    <scope>NUCLEOTIDE SEQUENCE [LARGE SCALE GENOMIC DNA]</scope>
    <source>
        <strain evidence="2">if_2019</strain>
        <tissue evidence="1">Muscle</tissue>
    </source>
</reference>
<dbReference type="EMBL" id="JAHRIQ010072634">
    <property type="protein sequence ID" value="MEQ2245234.1"/>
    <property type="molecule type" value="Genomic_DNA"/>
</dbReference>
<sequence>MPFVSVVHTKFLSDSSGLWTRFTSSAQVFEMGQSVTCWVCFEVTVPTLIRLLQLESTFFDQVSTVADMSGILKRPRPKPWCETTADVSFKAYGLDRKLLAGLICLE</sequence>
<keyword evidence="2" id="KW-1185">Reference proteome</keyword>
<dbReference type="Proteomes" id="UP001482620">
    <property type="component" value="Unassembled WGS sequence"/>
</dbReference>
<name>A0ABV0UKJ7_9TELE</name>
<comment type="caution">
    <text evidence="1">The sequence shown here is derived from an EMBL/GenBank/DDBJ whole genome shotgun (WGS) entry which is preliminary data.</text>
</comment>
<proteinExistence type="predicted"/>